<dbReference type="OrthoDB" id="10463293at2759"/>
<proteinExistence type="predicted"/>
<dbReference type="EMBL" id="KL596909">
    <property type="protein sequence ID" value="KER22260.1"/>
    <property type="molecule type" value="Genomic_DNA"/>
</dbReference>
<dbReference type="RefSeq" id="XP_009174007.1">
    <property type="nucleotide sequence ID" value="XM_009175743.1"/>
</dbReference>
<dbReference type="Proteomes" id="UP000054324">
    <property type="component" value="Unassembled WGS sequence"/>
</dbReference>
<dbReference type="AlphaFoldDB" id="A0A074ZG80"/>
<protein>
    <submittedName>
        <fullName evidence="1">Uncharacterized protein</fullName>
    </submittedName>
</protein>
<evidence type="ECO:0000313" key="1">
    <source>
        <dbReference type="EMBL" id="KER22260.1"/>
    </source>
</evidence>
<name>A0A074ZG80_OPIVI</name>
<dbReference type="KEGG" id="ovi:T265_09622"/>
<sequence length="175" mass="19978">MYTCNAKTTKAMTCSKNEVWTEVRMTRENNLIAIVLLSINDIKVRVLGRKGSILSATLLPMKTMDILKAIVLIAILSKLSRAELTYGQAECPDKDDAEQSERLVQTYFPFEGVKWEVLETRYAEDDSGNFNVLIRANGAKCYTFNIFPYEMEDKKRRVMDKFLPTCKTDLNCPAE</sequence>
<reference evidence="1 2" key="1">
    <citation type="submission" date="2013-11" db="EMBL/GenBank/DDBJ databases">
        <title>Opisthorchis viverrini - life in the bile duct.</title>
        <authorList>
            <person name="Young N.D."/>
            <person name="Nagarajan N."/>
            <person name="Lin S.J."/>
            <person name="Korhonen P.K."/>
            <person name="Jex A.R."/>
            <person name="Hall R.S."/>
            <person name="Safavi-Hemami H."/>
            <person name="Kaewkong W."/>
            <person name="Bertrand D."/>
            <person name="Gao S."/>
            <person name="Seet Q."/>
            <person name="Wongkham S."/>
            <person name="Teh B.T."/>
            <person name="Wongkham C."/>
            <person name="Intapan P.M."/>
            <person name="Maleewong W."/>
            <person name="Yang X."/>
            <person name="Hu M."/>
            <person name="Wang Z."/>
            <person name="Hofmann A."/>
            <person name="Sternberg P.W."/>
            <person name="Tan P."/>
            <person name="Wang J."/>
            <person name="Gasser R.B."/>
        </authorList>
    </citation>
    <scope>NUCLEOTIDE SEQUENCE [LARGE SCALE GENOMIC DNA]</scope>
</reference>
<keyword evidence="2" id="KW-1185">Reference proteome</keyword>
<organism evidence="1 2">
    <name type="scientific">Opisthorchis viverrini</name>
    <name type="common">Southeast Asian liver fluke</name>
    <dbReference type="NCBI Taxonomy" id="6198"/>
    <lineage>
        <taxon>Eukaryota</taxon>
        <taxon>Metazoa</taxon>
        <taxon>Spiralia</taxon>
        <taxon>Lophotrochozoa</taxon>
        <taxon>Platyhelminthes</taxon>
        <taxon>Trematoda</taxon>
        <taxon>Digenea</taxon>
        <taxon>Opisthorchiida</taxon>
        <taxon>Opisthorchiata</taxon>
        <taxon>Opisthorchiidae</taxon>
        <taxon>Opisthorchis</taxon>
    </lineage>
</organism>
<dbReference type="GeneID" id="20323790"/>
<dbReference type="CTD" id="20323790"/>
<accession>A0A074ZG80</accession>
<gene>
    <name evidence="1" type="ORF">T265_09622</name>
</gene>
<evidence type="ECO:0000313" key="2">
    <source>
        <dbReference type="Proteomes" id="UP000054324"/>
    </source>
</evidence>